<reference evidence="8" key="1">
    <citation type="submission" date="2025-08" db="UniProtKB">
        <authorList>
            <consortium name="Ensembl"/>
        </authorList>
    </citation>
    <scope>IDENTIFICATION</scope>
</reference>
<dbReference type="GO" id="GO:0032277">
    <property type="term" value="P:negative regulation of gonadotropin secretion"/>
    <property type="evidence" value="ECO:0007669"/>
    <property type="project" value="TreeGrafter"/>
</dbReference>
<dbReference type="PANTHER" id="PTHR14403">
    <property type="entry name" value="RFAMIDE PEPTIDE GONADOTROPIN INHIBITORY HORMONE"/>
    <property type="match status" value="1"/>
</dbReference>
<dbReference type="GO" id="GO:0005102">
    <property type="term" value="F:signaling receptor binding"/>
    <property type="evidence" value="ECO:0007669"/>
    <property type="project" value="TreeGrafter"/>
</dbReference>
<dbReference type="PANTHER" id="PTHR14403:SF6">
    <property type="entry name" value="PRO-FMRFAMIDE-RELATED NEUROPEPTIDE VF"/>
    <property type="match status" value="1"/>
</dbReference>
<evidence type="ECO:0000256" key="1">
    <source>
        <dbReference type="ARBA" id="ARBA00004613"/>
    </source>
</evidence>
<evidence type="ECO:0000256" key="5">
    <source>
        <dbReference type="ARBA" id="ARBA00022815"/>
    </source>
</evidence>
<dbReference type="GeneTree" id="ENSGT00390000003271"/>
<evidence type="ECO:0000313" key="9">
    <source>
        <dbReference type="Proteomes" id="UP000694565"/>
    </source>
</evidence>
<dbReference type="Ensembl" id="ENSCLMT00005044808.1">
    <property type="protein sequence ID" value="ENSCLMP00005043264.1"/>
    <property type="gene ID" value="ENSCLMG00005020102.1"/>
</dbReference>
<evidence type="ECO:0000256" key="3">
    <source>
        <dbReference type="ARBA" id="ARBA00022525"/>
    </source>
</evidence>
<name>A0A8C3AKD0_CYCLU</name>
<keyword evidence="3" id="KW-0964">Secreted</keyword>
<evidence type="ECO:0000313" key="8">
    <source>
        <dbReference type="Ensembl" id="ENSCLMP00005043264.1"/>
    </source>
</evidence>
<keyword evidence="6" id="KW-0527">Neuropeptide</keyword>
<organism evidence="8 9">
    <name type="scientific">Cyclopterus lumpus</name>
    <name type="common">Lumpsucker</name>
    <dbReference type="NCBI Taxonomy" id="8103"/>
    <lineage>
        <taxon>Eukaryota</taxon>
        <taxon>Metazoa</taxon>
        <taxon>Chordata</taxon>
        <taxon>Craniata</taxon>
        <taxon>Vertebrata</taxon>
        <taxon>Euteleostomi</taxon>
        <taxon>Actinopterygii</taxon>
        <taxon>Neopterygii</taxon>
        <taxon>Teleostei</taxon>
        <taxon>Neoteleostei</taxon>
        <taxon>Acanthomorphata</taxon>
        <taxon>Eupercaria</taxon>
        <taxon>Perciformes</taxon>
        <taxon>Cottioidei</taxon>
        <taxon>Cottales</taxon>
        <taxon>Cyclopteridae</taxon>
        <taxon>Cyclopterus</taxon>
    </lineage>
</organism>
<keyword evidence="5" id="KW-0027">Amidation</keyword>
<dbReference type="Proteomes" id="UP000694565">
    <property type="component" value="Unplaced"/>
</dbReference>
<evidence type="ECO:0000256" key="7">
    <source>
        <dbReference type="SAM" id="SignalP"/>
    </source>
</evidence>
<dbReference type="AlphaFoldDB" id="A0A8C3AKD0"/>
<keyword evidence="4 7" id="KW-0732">Signal</keyword>
<evidence type="ECO:0000256" key="2">
    <source>
        <dbReference type="ARBA" id="ARBA00006356"/>
    </source>
</evidence>
<dbReference type="InterPro" id="IPR026297">
    <property type="entry name" value="FMRFamide-related/fGRP"/>
</dbReference>
<reference evidence="8" key="2">
    <citation type="submission" date="2025-09" db="UniProtKB">
        <authorList>
            <consortium name="Ensembl"/>
        </authorList>
    </citation>
    <scope>IDENTIFICATION</scope>
</reference>
<keyword evidence="9" id="KW-1185">Reference proteome</keyword>
<evidence type="ECO:0000256" key="4">
    <source>
        <dbReference type="ARBA" id="ARBA00022729"/>
    </source>
</evidence>
<comment type="subcellular location">
    <subcellularLocation>
        <location evidence="1">Secreted</location>
    </subcellularLocation>
</comment>
<protein>
    <recommendedName>
        <fullName evidence="10">Pro-FMRFamide-related neuropeptide VF</fullName>
    </recommendedName>
</protein>
<accession>A0A8C3AKD0</accession>
<dbReference type="GO" id="GO:0005576">
    <property type="term" value="C:extracellular region"/>
    <property type="evidence" value="ECO:0007669"/>
    <property type="project" value="UniProtKB-SubCell"/>
</dbReference>
<evidence type="ECO:0008006" key="10">
    <source>
        <dbReference type="Google" id="ProtNLM"/>
    </source>
</evidence>
<feature type="chain" id="PRO_5034649336" description="Pro-FMRFamide-related neuropeptide VF" evidence="7">
    <location>
        <begin position="28"/>
        <end position="211"/>
    </location>
</feature>
<feature type="signal peptide" evidence="7">
    <location>
        <begin position="1"/>
        <end position="27"/>
    </location>
</feature>
<sequence>MSPAVNVLTTVFLSALLMLGGLGGATASGLQVYGRYINSENTLLSSNDGGHTMKKHPHQQTKSEIRRSLDLESFNILVTPRTNKISLPHIIKLYPPTAKPLHLHANMPLRFGRESVPGVPGDDGAPNVTPNLPQRFGRSWGVIRMCAAGPKVREAPDPVLPQRFGRSSPYRRLLRTLVNAKLSNTGLHWAEDYDFTNSSEEVEIQEKSSRG</sequence>
<evidence type="ECO:0000256" key="6">
    <source>
        <dbReference type="ARBA" id="ARBA00023320"/>
    </source>
</evidence>
<proteinExistence type="inferred from homology"/>
<dbReference type="GO" id="GO:0007218">
    <property type="term" value="P:neuropeptide signaling pathway"/>
    <property type="evidence" value="ECO:0007669"/>
    <property type="project" value="UniProtKB-KW"/>
</dbReference>
<comment type="similarity">
    <text evidence="2">Belongs to the FARP (FMRFamide related peptide) family.</text>
</comment>